<proteinExistence type="predicted"/>
<dbReference type="Proteomes" id="UP001164539">
    <property type="component" value="Chromosome 11"/>
</dbReference>
<name>A0ACC1X5B7_MELAZ</name>
<organism evidence="1 2">
    <name type="scientific">Melia azedarach</name>
    <name type="common">Chinaberry tree</name>
    <dbReference type="NCBI Taxonomy" id="155640"/>
    <lineage>
        <taxon>Eukaryota</taxon>
        <taxon>Viridiplantae</taxon>
        <taxon>Streptophyta</taxon>
        <taxon>Embryophyta</taxon>
        <taxon>Tracheophyta</taxon>
        <taxon>Spermatophyta</taxon>
        <taxon>Magnoliopsida</taxon>
        <taxon>eudicotyledons</taxon>
        <taxon>Gunneridae</taxon>
        <taxon>Pentapetalae</taxon>
        <taxon>rosids</taxon>
        <taxon>malvids</taxon>
        <taxon>Sapindales</taxon>
        <taxon>Meliaceae</taxon>
        <taxon>Melia</taxon>
    </lineage>
</organism>
<keyword evidence="2" id="KW-1185">Reference proteome</keyword>
<dbReference type="EMBL" id="CM051404">
    <property type="protein sequence ID" value="KAJ4706625.1"/>
    <property type="molecule type" value="Genomic_DNA"/>
</dbReference>
<reference evidence="1 2" key="1">
    <citation type="journal article" date="2023" name="Science">
        <title>Complex scaffold remodeling in plant triterpene biosynthesis.</title>
        <authorList>
            <person name="De La Pena R."/>
            <person name="Hodgson H."/>
            <person name="Liu J.C."/>
            <person name="Stephenson M.J."/>
            <person name="Martin A.C."/>
            <person name="Owen C."/>
            <person name="Harkess A."/>
            <person name="Leebens-Mack J."/>
            <person name="Jimenez L.E."/>
            <person name="Osbourn A."/>
            <person name="Sattely E.S."/>
        </authorList>
    </citation>
    <scope>NUCLEOTIDE SEQUENCE [LARGE SCALE GENOMIC DNA]</scope>
    <source>
        <strain evidence="2">cv. JPN11</strain>
        <tissue evidence="1">Leaf</tissue>
    </source>
</reference>
<sequence>MKWCKYMISNQQRSCRVDLLGRACLIEAHLVLGELEDLKDLLSRTRGEFKDLESQLLSDLKELGSQVQEMSTAMLDITGW</sequence>
<comment type="caution">
    <text evidence="1">The sequence shown here is derived from an EMBL/GenBank/DDBJ whole genome shotgun (WGS) entry which is preliminary data.</text>
</comment>
<evidence type="ECO:0000313" key="2">
    <source>
        <dbReference type="Proteomes" id="UP001164539"/>
    </source>
</evidence>
<accession>A0ACC1X5B7</accession>
<evidence type="ECO:0000313" key="1">
    <source>
        <dbReference type="EMBL" id="KAJ4706625.1"/>
    </source>
</evidence>
<gene>
    <name evidence="1" type="ORF">OWV82_020255</name>
</gene>
<protein>
    <submittedName>
        <fullName evidence="1">Kinesin-like protein</fullName>
    </submittedName>
</protein>